<proteinExistence type="predicted"/>
<dbReference type="AlphaFoldDB" id="A0A3S0NHS2"/>
<protein>
    <submittedName>
        <fullName evidence="3">Uncharacterized protein</fullName>
    </submittedName>
</protein>
<keyword evidence="1" id="KW-0456">Lyase</keyword>
<name>A0A3S0NHS2_9GAMM</name>
<comment type="caution">
    <text evidence="3">The sequence shown here is derived from an EMBL/GenBank/DDBJ whole genome shotgun (WGS) entry which is preliminary data.</text>
</comment>
<feature type="compositionally biased region" description="Low complexity" evidence="2">
    <location>
        <begin position="72"/>
        <end position="83"/>
    </location>
</feature>
<dbReference type="SUPFAM" id="SSF54637">
    <property type="entry name" value="Thioesterase/thiol ester dehydrase-isomerase"/>
    <property type="match status" value="1"/>
</dbReference>
<evidence type="ECO:0000313" key="3">
    <source>
        <dbReference type="EMBL" id="RUA23164.1"/>
    </source>
</evidence>
<feature type="compositionally biased region" description="Basic and acidic residues" evidence="2">
    <location>
        <begin position="60"/>
        <end position="69"/>
    </location>
</feature>
<feature type="region of interest" description="Disordered" evidence="2">
    <location>
        <begin position="53"/>
        <end position="83"/>
    </location>
</feature>
<sequence length="83" mass="9325">MIAELDIHPDLWFFEPLPRRPGDARLPGFDAMWQLVGFYLGWLGHPGRGRAFGLRRGQVHRPDPPEPKRSHIISTSSASSHGA</sequence>
<dbReference type="UniPathway" id="UPA00094"/>
<evidence type="ECO:0000256" key="1">
    <source>
        <dbReference type="ARBA" id="ARBA00023239"/>
    </source>
</evidence>
<organism evidence="3">
    <name type="scientific">Billgrantia gudaonensis</name>
    <dbReference type="NCBI Taxonomy" id="376427"/>
    <lineage>
        <taxon>Bacteria</taxon>
        <taxon>Pseudomonadati</taxon>
        <taxon>Pseudomonadota</taxon>
        <taxon>Gammaproteobacteria</taxon>
        <taxon>Oceanospirillales</taxon>
        <taxon>Halomonadaceae</taxon>
        <taxon>Billgrantia</taxon>
    </lineage>
</organism>
<dbReference type="GO" id="GO:0006633">
    <property type="term" value="P:fatty acid biosynthetic process"/>
    <property type="evidence" value="ECO:0007669"/>
    <property type="project" value="UniProtKB-UniPathway"/>
</dbReference>
<dbReference type="EMBL" id="RXHI01000002">
    <property type="protein sequence ID" value="RUA23164.1"/>
    <property type="molecule type" value="Genomic_DNA"/>
</dbReference>
<dbReference type="GO" id="GO:0016829">
    <property type="term" value="F:lyase activity"/>
    <property type="evidence" value="ECO:0007669"/>
    <property type="project" value="UniProtKB-KW"/>
</dbReference>
<dbReference type="InterPro" id="IPR029069">
    <property type="entry name" value="HotDog_dom_sf"/>
</dbReference>
<evidence type="ECO:0000256" key="2">
    <source>
        <dbReference type="SAM" id="MobiDB-lite"/>
    </source>
</evidence>
<dbReference type="Gene3D" id="3.10.129.10">
    <property type="entry name" value="Hotdog Thioesterase"/>
    <property type="match status" value="1"/>
</dbReference>
<dbReference type="InterPro" id="IPR013114">
    <property type="entry name" value="FabA_FabZ"/>
</dbReference>
<accession>A0A3S0NHS2</accession>
<reference evidence="3" key="1">
    <citation type="submission" date="2018-12" db="EMBL/GenBank/DDBJ databases">
        <authorList>
            <person name="Jadhav K."/>
            <person name="Kushwaha B."/>
            <person name="Jadhav I."/>
        </authorList>
    </citation>
    <scope>NUCLEOTIDE SEQUENCE [LARGE SCALE GENOMIC DNA]</scope>
    <source>
        <strain evidence="3">SBS 10</strain>
    </source>
</reference>
<gene>
    <name evidence="3" type="ORF">DSL92_01015</name>
</gene>
<dbReference type="Pfam" id="PF07977">
    <property type="entry name" value="FabA"/>
    <property type="match status" value="1"/>
</dbReference>